<keyword evidence="6" id="KW-1185">Reference proteome</keyword>
<comment type="caution">
    <text evidence="5">The sequence shown here is derived from an EMBL/GenBank/DDBJ whole genome shotgun (WGS) entry which is preliminary data.</text>
</comment>
<dbReference type="Gene3D" id="1.25.40.120">
    <property type="entry name" value="Protein prenylyltransferase"/>
    <property type="match status" value="1"/>
</dbReference>
<keyword evidence="4" id="KW-0677">Repeat</keyword>
<evidence type="ECO:0000256" key="3">
    <source>
        <dbReference type="ARBA" id="ARBA00022679"/>
    </source>
</evidence>
<sequence>MSSPSPENIFKSLHEIFYTRKSNDVLEIEILLPGQGPLLRDGCFIGITKSALVKAFIVARKNFLHHVTRLNGSSSLSLEAEGEFAAIPAVILLFDCEHTTACNWRKRLVKASIDKYIAEGDIDRDGLLDILERELNLITTFVCSPLHRHTKSPTLWQHRLWVMTERLKLQGSALHEAIFLSLEAIRNFILAEFAIVCKAAELHPKNYYAFSYIRQLHSTVSNLSTRMAAEDVTDVSPLLCDLAITLVEPALKWCLSNPKDISGWMFLLYLLSHEATSDNEEQNMIQLRKMTMERAMHFAIKVTAWKGESLWTFVDLMMTKFGPTVLPATIKLDSDQMRLYQVEDLPVNIDTTRTKLKSESKVWAATARWRTTMHLIIKSHNDEA</sequence>
<dbReference type="GO" id="GO:0005737">
    <property type="term" value="C:cytoplasm"/>
    <property type="evidence" value="ECO:0007669"/>
    <property type="project" value="TreeGrafter"/>
</dbReference>
<gene>
    <name evidence="5" type="ORF">BGW36DRAFT_296088</name>
</gene>
<dbReference type="Proteomes" id="UP001201262">
    <property type="component" value="Unassembled WGS sequence"/>
</dbReference>
<evidence type="ECO:0000313" key="5">
    <source>
        <dbReference type="EMBL" id="KAH8697257.1"/>
    </source>
</evidence>
<organism evidence="5 6">
    <name type="scientific">Talaromyces proteolyticus</name>
    <dbReference type="NCBI Taxonomy" id="1131652"/>
    <lineage>
        <taxon>Eukaryota</taxon>
        <taxon>Fungi</taxon>
        <taxon>Dikarya</taxon>
        <taxon>Ascomycota</taxon>
        <taxon>Pezizomycotina</taxon>
        <taxon>Eurotiomycetes</taxon>
        <taxon>Eurotiomycetidae</taxon>
        <taxon>Eurotiales</taxon>
        <taxon>Trichocomaceae</taxon>
        <taxon>Talaromyces</taxon>
        <taxon>Talaromyces sect. Bacilispori</taxon>
    </lineage>
</organism>
<evidence type="ECO:0000256" key="4">
    <source>
        <dbReference type="ARBA" id="ARBA00022737"/>
    </source>
</evidence>
<dbReference type="PANTHER" id="PTHR11129">
    <property type="entry name" value="PROTEIN FARNESYLTRANSFERASE ALPHA SUBUNIT/RAB GERANYLGERANYL TRANSFERASE ALPHA SUBUNIT"/>
    <property type="match status" value="1"/>
</dbReference>
<keyword evidence="2" id="KW-0637">Prenyltransferase</keyword>
<evidence type="ECO:0000313" key="6">
    <source>
        <dbReference type="Proteomes" id="UP001201262"/>
    </source>
</evidence>
<evidence type="ECO:0000256" key="1">
    <source>
        <dbReference type="ARBA" id="ARBA00006734"/>
    </source>
</evidence>
<protein>
    <submittedName>
        <fullName evidence="5">Uncharacterized protein</fullName>
    </submittedName>
</protein>
<dbReference type="Pfam" id="PF01239">
    <property type="entry name" value="PPTA"/>
    <property type="match status" value="1"/>
</dbReference>
<accession>A0AAD4KS97</accession>
<dbReference type="GeneID" id="70241521"/>
<dbReference type="RefSeq" id="XP_046071958.1">
    <property type="nucleotide sequence ID" value="XM_046211234.1"/>
</dbReference>
<keyword evidence="3" id="KW-0808">Transferase</keyword>
<name>A0AAD4KS97_9EURO</name>
<dbReference type="AlphaFoldDB" id="A0AAD4KS97"/>
<dbReference type="EMBL" id="JAJTJA010000006">
    <property type="protein sequence ID" value="KAH8697257.1"/>
    <property type="molecule type" value="Genomic_DNA"/>
</dbReference>
<proteinExistence type="inferred from homology"/>
<dbReference type="PANTHER" id="PTHR11129:SF3">
    <property type="entry name" value="PROTEIN PRENYLTRANSFERASE ALPHA SUBUNIT REPEAT-CONTAINING PROTEIN 1"/>
    <property type="match status" value="1"/>
</dbReference>
<dbReference type="InterPro" id="IPR002088">
    <property type="entry name" value="Prenyl_trans_a"/>
</dbReference>
<reference evidence="5" key="1">
    <citation type="submission" date="2021-12" db="EMBL/GenBank/DDBJ databases">
        <title>Convergent genome expansion in fungi linked to evolution of root-endophyte symbiosis.</title>
        <authorList>
            <consortium name="DOE Joint Genome Institute"/>
            <person name="Ke Y.-H."/>
            <person name="Bonito G."/>
            <person name="Liao H.-L."/>
            <person name="Looney B."/>
            <person name="Rojas-Flechas A."/>
            <person name="Nash J."/>
            <person name="Hameed K."/>
            <person name="Schadt C."/>
            <person name="Martin F."/>
            <person name="Crous P.W."/>
            <person name="Miettinen O."/>
            <person name="Magnuson J.K."/>
            <person name="Labbe J."/>
            <person name="Jacobson D."/>
            <person name="Doktycz M.J."/>
            <person name="Veneault-Fourrey C."/>
            <person name="Kuo A."/>
            <person name="Mondo S."/>
            <person name="Calhoun S."/>
            <person name="Riley R."/>
            <person name="Ohm R."/>
            <person name="LaButti K."/>
            <person name="Andreopoulos B."/>
            <person name="Pangilinan J."/>
            <person name="Nolan M."/>
            <person name="Tritt A."/>
            <person name="Clum A."/>
            <person name="Lipzen A."/>
            <person name="Daum C."/>
            <person name="Barry K."/>
            <person name="Grigoriev I.V."/>
            <person name="Vilgalys R."/>
        </authorList>
    </citation>
    <scope>NUCLEOTIDE SEQUENCE</scope>
    <source>
        <strain evidence="5">PMI_201</strain>
    </source>
</reference>
<dbReference type="GO" id="GO:0008318">
    <property type="term" value="F:protein prenyltransferase activity"/>
    <property type="evidence" value="ECO:0007669"/>
    <property type="project" value="InterPro"/>
</dbReference>
<dbReference type="SUPFAM" id="SSF48439">
    <property type="entry name" value="Protein prenylyltransferase"/>
    <property type="match status" value="1"/>
</dbReference>
<comment type="similarity">
    <text evidence="1">Belongs to the protein prenyltransferase subunit alpha family.</text>
</comment>
<evidence type="ECO:0000256" key="2">
    <source>
        <dbReference type="ARBA" id="ARBA00022602"/>
    </source>
</evidence>